<evidence type="ECO:0000313" key="9">
    <source>
        <dbReference type="Proteomes" id="UP001195914"/>
    </source>
</evidence>
<dbReference type="EMBL" id="JAHBMH010000034">
    <property type="protein sequence ID" value="KAK1936874.1"/>
    <property type="molecule type" value="Genomic_DNA"/>
</dbReference>
<keyword evidence="3" id="KW-0862">Zinc</keyword>
<feature type="domain" description="PHD-type" evidence="6">
    <location>
        <begin position="509"/>
        <end position="585"/>
    </location>
</feature>
<feature type="compositionally biased region" description="Polar residues" evidence="5">
    <location>
        <begin position="1073"/>
        <end position="1086"/>
    </location>
</feature>
<feature type="region of interest" description="Disordered" evidence="5">
    <location>
        <begin position="663"/>
        <end position="693"/>
    </location>
</feature>
<gene>
    <name evidence="8" type="ORF">X943_002508</name>
</gene>
<dbReference type="PROSITE" id="PS50016">
    <property type="entry name" value="ZF_PHD_2"/>
    <property type="match status" value="2"/>
</dbReference>
<reference evidence="8" key="1">
    <citation type="journal article" date="2014" name="Nucleic Acids Res.">
        <title>The evolutionary dynamics of variant antigen genes in Babesia reveal a history of genomic innovation underlying host-parasite interaction.</title>
        <authorList>
            <person name="Jackson A.P."/>
            <person name="Otto T.D."/>
            <person name="Darby A."/>
            <person name="Ramaprasad A."/>
            <person name="Xia D."/>
            <person name="Echaide I.E."/>
            <person name="Farber M."/>
            <person name="Gahlot S."/>
            <person name="Gamble J."/>
            <person name="Gupta D."/>
            <person name="Gupta Y."/>
            <person name="Jackson L."/>
            <person name="Malandrin L."/>
            <person name="Malas T.B."/>
            <person name="Moussa E."/>
            <person name="Nair M."/>
            <person name="Reid A.J."/>
            <person name="Sanders M."/>
            <person name="Sharma J."/>
            <person name="Tracey A."/>
            <person name="Quail M.A."/>
            <person name="Weir W."/>
            <person name="Wastling J.M."/>
            <person name="Hall N."/>
            <person name="Willadsen P."/>
            <person name="Lingelbach K."/>
            <person name="Shiels B."/>
            <person name="Tait A."/>
            <person name="Berriman M."/>
            <person name="Allred D.R."/>
            <person name="Pain A."/>
        </authorList>
    </citation>
    <scope>NUCLEOTIDE SEQUENCE</scope>
    <source>
        <strain evidence="8">1802A</strain>
    </source>
</reference>
<keyword evidence="9" id="KW-1185">Reference proteome</keyword>
<dbReference type="Pfam" id="PF13832">
    <property type="entry name" value="zf-HC5HC2H_2"/>
    <property type="match status" value="1"/>
</dbReference>
<feature type="compositionally biased region" description="Low complexity" evidence="5">
    <location>
        <begin position="674"/>
        <end position="691"/>
    </location>
</feature>
<feature type="domain" description="PHD-type" evidence="6">
    <location>
        <begin position="2112"/>
        <end position="2174"/>
    </location>
</feature>
<feature type="compositionally biased region" description="Basic and acidic residues" evidence="5">
    <location>
        <begin position="1110"/>
        <end position="1127"/>
    </location>
</feature>
<feature type="region of interest" description="Disordered" evidence="5">
    <location>
        <begin position="56"/>
        <end position="81"/>
    </location>
</feature>
<dbReference type="PANTHER" id="PTHR13793">
    <property type="entry name" value="PHD FINGER PROTEINS"/>
    <property type="match status" value="1"/>
</dbReference>
<dbReference type="PANTHER" id="PTHR13793:SF107">
    <property type="entry name" value="BROMODOMAIN-CONTAINING PROTEIN HOMOLOG"/>
    <property type="match status" value="1"/>
</dbReference>
<feature type="region of interest" description="Disordered" evidence="5">
    <location>
        <begin position="799"/>
        <end position="829"/>
    </location>
</feature>
<feature type="compositionally biased region" description="Polar residues" evidence="5">
    <location>
        <begin position="1131"/>
        <end position="1160"/>
    </location>
</feature>
<dbReference type="GO" id="GO:0006357">
    <property type="term" value="P:regulation of transcription by RNA polymerase II"/>
    <property type="evidence" value="ECO:0007669"/>
    <property type="project" value="TreeGrafter"/>
</dbReference>
<proteinExistence type="predicted"/>
<dbReference type="SUPFAM" id="SSF57903">
    <property type="entry name" value="FYVE/PHD zinc finger"/>
    <property type="match status" value="2"/>
</dbReference>
<dbReference type="InterPro" id="IPR019786">
    <property type="entry name" value="Zinc_finger_PHD-type_CS"/>
</dbReference>
<evidence type="ECO:0000256" key="5">
    <source>
        <dbReference type="SAM" id="MobiDB-lite"/>
    </source>
</evidence>
<dbReference type="InterPro" id="IPR011011">
    <property type="entry name" value="Znf_FYVE_PHD"/>
</dbReference>
<dbReference type="CDD" id="cd15522">
    <property type="entry name" value="PHD_TAF3"/>
    <property type="match status" value="1"/>
</dbReference>
<dbReference type="PROSITE" id="PS51805">
    <property type="entry name" value="EPHD"/>
    <property type="match status" value="1"/>
</dbReference>
<evidence type="ECO:0000256" key="4">
    <source>
        <dbReference type="PROSITE-ProRule" id="PRU00146"/>
    </source>
</evidence>
<accession>A0AAD9GEB9</accession>
<keyword evidence="1" id="KW-0479">Metal-binding</keyword>
<feature type="domain" description="PHD-type" evidence="7">
    <location>
        <begin position="871"/>
        <end position="981"/>
    </location>
</feature>
<protein>
    <submittedName>
        <fullName evidence="8">PHD-finger family protein</fullName>
    </submittedName>
</protein>
<dbReference type="Proteomes" id="UP001195914">
    <property type="component" value="Unassembled WGS sequence"/>
</dbReference>
<dbReference type="InterPro" id="IPR013083">
    <property type="entry name" value="Znf_RING/FYVE/PHD"/>
</dbReference>
<dbReference type="InterPro" id="IPR050701">
    <property type="entry name" value="Histone_Mod_Regulator"/>
</dbReference>
<dbReference type="PROSITE" id="PS01359">
    <property type="entry name" value="ZF_PHD_1"/>
    <property type="match status" value="1"/>
</dbReference>
<feature type="region of interest" description="Disordered" evidence="5">
    <location>
        <begin position="1110"/>
        <end position="1183"/>
    </location>
</feature>
<name>A0AAD9GEB9_BABDI</name>
<keyword evidence="2 4" id="KW-0863">Zinc-finger</keyword>
<feature type="compositionally biased region" description="Polar residues" evidence="5">
    <location>
        <begin position="663"/>
        <end position="673"/>
    </location>
</feature>
<evidence type="ECO:0000259" key="6">
    <source>
        <dbReference type="PROSITE" id="PS50016"/>
    </source>
</evidence>
<evidence type="ECO:0000256" key="3">
    <source>
        <dbReference type="ARBA" id="ARBA00022833"/>
    </source>
</evidence>
<feature type="compositionally biased region" description="Polar residues" evidence="5">
    <location>
        <begin position="1169"/>
        <end position="1183"/>
    </location>
</feature>
<feature type="region of interest" description="Disordered" evidence="5">
    <location>
        <begin position="1063"/>
        <end position="1097"/>
    </location>
</feature>
<dbReference type="InterPro" id="IPR019787">
    <property type="entry name" value="Znf_PHD-finger"/>
</dbReference>
<evidence type="ECO:0000256" key="1">
    <source>
        <dbReference type="ARBA" id="ARBA00022723"/>
    </source>
</evidence>
<sequence>MDQDTGTTREGSQDEERFWIDTERQYFINPNPSLITCLRNHAWHCRYIASRSRRLLSEREDASTYPSTTGPEVKRPKTASSTGSIAAGAIALSTNHGGPTDVAGHDRIRDGGIVSVRFRVKNKPFQSAGGHYTDRGMYKSAMVATGVSDLMMDSDEYGYTSNIPRLSEYEDDIYYNPVVNAKHDGKLKLPVIFPSQAPDGMRIVLYCPDEKSRHVDLGISRRPGFKTSMLNDMLSPDQVPEIISGPAPVWSHTIQPTFKDGKDAEPAYKKMIPRITDINGPVIDPVWVSHNDHVSTRLTGSSALLRHLALTDVSPPCPIDYSPKLFTFVESKGSPLCRRCLGMAKVACPLCTNMDITNHIPGVSFSNPMMVDHKYELVFNGLDVYKARTLMGTEDFKHPNPGEELTVSPLNKSNDDDITALLKEYVDTLEEIDSTVSTLLERVDNERKPNFDYWSKVESRMIKSYIEQYNNKMMDNRYTYNTQRQSFDVLRIRLTCEKSSELPSQWTDHALCSICGSDEDWDDDPILFCDCCYIPMHYCCLGYKPATMGETMKANIRRHTLLHTAEGEEPNIDDDEWMCPCCLFLLDQLGFLEENMALKAIRIAAGPRNKQAVDIFRNHATPDETQAIDIARLPYVVGFEYDNPQERIDLCTVYRRIPSSCVSHGGSSLQGSVTTSSPTQSNESSTSSSVTDYQNSGKLTLNTLIECGNIPTTMAFNFPDEDIDAPFDCNLKEFETDVLGRTITQFWSFKGMTKTQLDIARDIFDDLLVRHMSDGCLDGMVKILKFLPPEEENMDTIIRHDRESQLHKPSPPRRGRKPNELKMENQQNGAVRVSDQQIMREDIYTINSKNPLKRLVISVRLAKNFFVNLKIPVCVFCGFDAYYPGGGPMKRTSHPGTWAHVRCAIAVECVITPKEIDYSTFVPKVKALKCMVCHNTSTAILQCSHGNCCKAFHVSCAAASSCCLFTWDQNGKPDILCPQHASGLAPTVLLRKLQAKVQYKNYKKMSTYESSLDGVNPKDDVYLTHFLEPNYRSVASMIEQVFGLEPRTGFPIPLCGDEVFLKNPLPERDTSDKNNTMGDNSASRGPNDSMKLGDSKTKFGKRCEIRLPLRDKSGKFKVSDKNKDVPRHKQAPNSALQQPSNAPVCTDPSVSETPKQTPEANISGDIEHNTLSTNPGAEMNSEIQPSSAMFKPPVLAAVVPAHDPQICRITQLAKQECFWCSIGNDDVDESSHYRVFYDDRCPTVDHVGNLLFPDFASVQRKCSEILDAHGCDSKVPLEGVPALVWSEICASSRIVDDKMLYFISDDFIGGQRLISEVVSKSCRNSLLGLTRLLNIVYFKSKRGNDMPTIFERLLNHMKTVQSVDEARRNCEIGTNSATDVFTPLNPMANDFPGPHAVSSSIDHRKECRARVKAVLSTLNQSIFLSIDSKLLPNAILRMAGGARSSDPNDDANVSRRFAVCSGCLEFKTIDQYMDEFGDTGQKSVLYAYHYKTCRMCSARACNDCISHMRSARPRKPMEPPSPPFTPTQPSAEVYMSAASMLSQPVYHRHNPMVVAPRPSCLEDNTVPSVRDAVINMPLVPRGQVIDPMGCHPPRGIGVGTPMNVDSRMAAIMPPGIQRGHISAPCTAPGGMPMPIMGPSIPMMNPNIGEMPLMPMCNVMPKAISAPGICGPMFNNTGGKTIPGMNDRGLPPSAICGGSFGKAGPMIKSPPIKNGPYVTHIGSQLPKESSSINGGFSGPSDTDAGVGVITREDTIDGDDSNIDTFICARCEDMENDINIPLLCCALCSRFDGLMIPVNKEYLSFCPNWTSEYCGYSYVHIVCLDWLTYSKSANSTLRKFPKALFEYPCHYCGVACGATMLCTNNYCNVRFHASCGAWLGCKADMGKRLEGSSSSSRRVYCLRHTLLNMTRMSQAERKFLLAPSNLYELLIATKYHLSGFFAGVYLSRYCVPNKMKSDPSARPAIARIPTNLTSKRPKASSKGGAFPINNINAAVNMLNGINYMNLGLVLSKTNFGQAINEYNLLPDNIARDRLIQALNWTAYNSMNLVGGRRDSREIKVIIQLIKAGQLKPIQGSKRGRKPKSLDGSNFDNRQKMPMEDILTYCHSGQLDSGEFFCPVCFSIYFERSPGMPGDDLHWIGCDGCERWFHFVCAGVWAEGQVDANSPSWFCLACTRQRHYRVQR</sequence>
<dbReference type="Gene3D" id="3.30.40.10">
    <property type="entry name" value="Zinc/RING finger domain, C3HC4 (zinc finger)"/>
    <property type="match status" value="4"/>
</dbReference>
<reference evidence="8" key="2">
    <citation type="submission" date="2021-05" db="EMBL/GenBank/DDBJ databases">
        <authorList>
            <person name="Pain A."/>
        </authorList>
    </citation>
    <scope>NUCLEOTIDE SEQUENCE</scope>
    <source>
        <strain evidence="8">1802A</strain>
    </source>
</reference>
<organism evidence="8 9">
    <name type="scientific">Babesia divergens</name>
    <dbReference type="NCBI Taxonomy" id="32595"/>
    <lineage>
        <taxon>Eukaryota</taxon>
        <taxon>Sar</taxon>
        <taxon>Alveolata</taxon>
        <taxon>Apicomplexa</taxon>
        <taxon>Aconoidasida</taxon>
        <taxon>Piroplasmida</taxon>
        <taxon>Babesiidae</taxon>
        <taxon>Babesia</taxon>
    </lineage>
</organism>
<dbReference type="CDD" id="cd15571">
    <property type="entry name" value="ePHD"/>
    <property type="match status" value="1"/>
</dbReference>
<evidence type="ECO:0000313" key="8">
    <source>
        <dbReference type="EMBL" id="KAK1936874.1"/>
    </source>
</evidence>
<evidence type="ECO:0000256" key="2">
    <source>
        <dbReference type="ARBA" id="ARBA00022771"/>
    </source>
</evidence>
<dbReference type="GO" id="GO:0008270">
    <property type="term" value="F:zinc ion binding"/>
    <property type="evidence" value="ECO:0007669"/>
    <property type="project" value="UniProtKB-KW"/>
</dbReference>
<comment type="caution">
    <text evidence="8">The sequence shown here is derived from an EMBL/GenBank/DDBJ whole genome shotgun (WGS) entry which is preliminary data.</text>
</comment>
<dbReference type="SMART" id="SM00249">
    <property type="entry name" value="PHD"/>
    <property type="match status" value="4"/>
</dbReference>
<dbReference type="InterPro" id="IPR034732">
    <property type="entry name" value="EPHD"/>
</dbReference>
<dbReference type="InterPro" id="IPR001965">
    <property type="entry name" value="Znf_PHD"/>
</dbReference>
<evidence type="ECO:0000259" key="7">
    <source>
        <dbReference type="PROSITE" id="PS51805"/>
    </source>
</evidence>